<keyword evidence="13" id="KW-1185">Reference proteome</keyword>
<dbReference type="PANTHER" id="PTHR43707">
    <property type="entry name" value="HISTIDYL-TRNA SYNTHETASE"/>
    <property type="match status" value="1"/>
</dbReference>
<dbReference type="InterPro" id="IPR041715">
    <property type="entry name" value="HisRS-like_core"/>
</dbReference>
<dbReference type="InterPro" id="IPR004517">
    <property type="entry name" value="HisZ"/>
</dbReference>
<evidence type="ECO:0000256" key="6">
    <source>
        <dbReference type="ARBA" id="ARBA00022490"/>
    </source>
</evidence>
<accession>A0ABU9VM05</accession>
<evidence type="ECO:0000256" key="1">
    <source>
        <dbReference type="ARBA" id="ARBA00004496"/>
    </source>
</evidence>
<dbReference type="EMBL" id="JBCITK010000001">
    <property type="protein sequence ID" value="MEN0644672.1"/>
    <property type="molecule type" value="Genomic_DNA"/>
</dbReference>
<comment type="similarity">
    <text evidence="3 10">Belongs to the class-II aminoacyl-tRNA synthetase family. HisZ subfamily.</text>
</comment>
<comment type="miscellaneous">
    <text evidence="10">This function is generally fulfilled by the C-terminal part of HisG, which is missing in some bacteria such as this one.</text>
</comment>
<dbReference type="Gene3D" id="3.30.930.10">
    <property type="entry name" value="Bira Bifunctional Protein, Domain 2"/>
    <property type="match status" value="1"/>
</dbReference>
<dbReference type="PANTHER" id="PTHR43707:SF1">
    <property type="entry name" value="HISTIDINE--TRNA LIGASE, MITOCHONDRIAL-RELATED"/>
    <property type="match status" value="1"/>
</dbReference>
<dbReference type="Gene3D" id="3.40.50.12590">
    <property type="match status" value="1"/>
</dbReference>
<evidence type="ECO:0000256" key="9">
    <source>
        <dbReference type="ARBA" id="ARBA00025246"/>
    </source>
</evidence>
<feature type="domain" description="Aminoacyl-transfer RNA synthetases class-II family profile" evidence="11">
    <location>
        <begin position="13"/>
        <end position="325"/>
    </location>
</feature>
<reference evidence="12 13" key="1">
    <citation type="submission" date="2024-03" db="EMBL/GenBank/DDBJ databases">
        <title>Bacilli Hybrid Assemblies.</title>
        <authorList>
            <person name="Kovac J."/>
        </authorList>
    </citation>
    <scope>NUCLEOTIDE SEQUENCE [LARGE SCALE GENOMIC DNA]</scope>
    <source>
        <strain evidence="12 13">FSL R7-0666</strain>
    </source>
</reference>
<dbReference type="Pfam" id="PF21996">
    <property type="entry name" value="HisZ-like"/>
    <property type="match status" value="1"/>
</dbReference>
<organism evidence="12 13">
    <name type="scientific">Alkalicoccobacillus gibsonii</name>
    <dbReference type="NCBI Taxonomy" id="79881"/>
    <lineage>
        <taxon>Bacteria</taxon>
        <taxon>Bacillati</taxon>
        <taxon>Bacillota</taxon>
        <taxon>Bacilli</taxon>
        <taxon>Bacillales</taxon>
        <taxon>Bacillaceae</taxon>
        <taxon>Alkalicoccobacillus</taxon>
    </lineage>
</organism>
<dbReference type="RefSeq" id="WP_343132123.1">
    <property type="nucleotide sequence ID" value="NZ_JBCITK010000001.1"/>
</dbReference>
<evidence type="ECO:0000256" key="7">
    <source>
        <dbReference type="ARBA" id="ARBA00022605"/>
    </source>
</evidence>
<dbReference type="NCBIfam" id="TIGR00443">
    <property type="entry name" value="hisZ_biosyn_reg"/>
    <property type="match status" value="1"/>
</dbReference>
<name>A0ABU9VM05_9BACI</name>
<dbReference type="InterPro" id="IPR006195">
    <property type="entry name" value="aa-tRNA-synth_II"/>
</dbReference>
<keyword evidence="12" id="KW-0328">Glycosyltransferase</keyword>
<evidence type="ECO:0000259" key="11">
    <source>
        <dbReference type="PROSITE" id="PS50862"/>
    </source>
</evidence>
<dbReference type="GO" id="GO:0016757">
    <property type="term" value="F:glycosyltransferase activity"/>
    <property type="evidence" value="ECO:0007669"/>
    <property type="project" value="UniProtKB-KW"/>
</dbReference>
<comment type="caution">
    <text evidence="12">The sequence shown here is derived from an EMBL/GenBank/DDBJ whole genome shotgun (WGS) entry which is preliminary data.</text>
</comment>
<dbReference type="SUPFAM" id="SSF55681">
    <property type="entry name" value="Class II aaRS and biotin synthetases"/>
    <property type="match status" value="1"/>
</dbReference>
<dbReference type="InterPro" id="IPR053846">
    <property type="entry name" value="HisZ-C"/>
</dbReference>
<sequence>MLSKLFMFEKPLGMRDTLPELYETKTYLRTEIVNEMKRWGYQMVETPTVEYYDTIGAKSAILDQQLFKLMDKQGYSLVLRPDMTAPIARLVSSSLKQTAYPIRLGYHSNLFRAQQYDGGRPAEFEQVGAELIGDGSVSADAETIALLIESLKRTGLQQFKLAIGHVGFVDALLLEIVGNKERAEVLRRFLYEKNYVGFRSHVKGLQLSSIDKKRLFGLLKLRGGNELFEQALKLVESEQGKAALEELQELWTVLKEYGLDSFITMDLNLVLHMSYYTGTVFEVYSQELGVPLGSGGRYDELLQQFNRPAQAIGFGIRLDLLAEAVGQIAPTEYRTCVIFSRERRAEAIGQARQLREEGQIVVLQDLNGIANVDQMSEDYDDILYVIGKSKQGGQADE</sequence>
<evidence type="ECO:0000256" key="3">
    <source>
        <dbReference type="ARBA" id="ARBA00005539"/>
    </source>
</evidence>
<comment type="subcellular location">
    <subcellularLocation>
        <location evidence="1 10">Cytoplasm</location>
    </subcellularLocation>
</comment>
<keyword evidence="8 10" id="KW-0368">Histidine biosynthesis</keyword>
<dbReference type="Pfam" id="PF13393">
    <property type="entry name" value="tRNA-synt_His"/>
    <property type="match status" value="1"/>
</dbReference>
<dbReference type="PROSITE" id="PS50862">
    <property type="entry name" value="AA_TRNA_LIGASE_II"/>
    <property type="match status" value="1"/>
</dbReference>
<evidence type="ECO:0000256" key="5">
    <source>
        <dbReference type="ARBA" id="ARBA00020397"/>
    </source>
</evidence>
<gene>
    <name evidence="10" type="primary">hisZ</name>
    <name evidence="12" type="ORF">MKY91_16085</name>
</gene>
<evidence type="ECO:0000256" key="4">
    <source>
        <dbReference type="ARBA" id="ARBA00011496"/>
    </source>
</evidence>
<keyword evidence="12" id="KW-0808">Transferase</keyword>
<dbReference type="CDD" id="cd00773">
    <property type="entry name" value="HisRS-like_core"/>
    <property type="match status" value="1"/>
</dbReference>
<keyword evidence="6 10" id="KW-0963">Cytoplasm</keyword>
<evidence type="ECO:0000256" key="10">
    <source>
        <dbReference type="HAMAP-Rule" id="MF_00125"/>
    </source>
</evidence>
<dbReference type="InterPro" id="IPR045864">
    <property type="entry name" value="aa-tRNA-synth_II/BPL/LPL"/>
</dbReference>
<evidence type="ECO:0000313" key="13">
    <source>
        <dbReference type="Proteomes" id="UP001418796"/>
    </source>
</evidence>
<comment type="pathway">
    <text evidence="2 10">Amino-acid biosynthesis; L-histidine biosynthesis; L-histidine from 5-phospho-alpha-D-ribose 1-diphosphate: step 1/9.</text>
</comment>
<comment type="function">
    <text evidence="9 10">Required for the first step of histidine biosynthesis. May allow the feedback regulation of ATP phosphoribosyltransferase activity by histidine.</text>
</comment>
<keyword evidence="7 10" id="KW-0028">Amino-acid biosynthesis</keyword>
<dbReference type="HAMAP" id="MF_00125">
    <property type="entry name" value="HisZ"/>
    <property type="match status" value="1"/>
</dbReference>
<dbReference type="PIRSF" id="PIRSF001549">
    <property type="entry name" value="His-tRNA_synth"/>
    <property type="match status" value="1"/>
</dbReference>
<evidence type="ECO:0000256" key="2">
    <source>
        <dbReference type="ARBA" id="ARBA00004667"/>
    </source>
</evidence>
<evidence type="ECO:0000256" key="8">
    <source>
        <dbReference type="ARBA" id="ARBA00023102"/>
    </source>
</evidence>
<dbReference type="InterPro" id="IPR004516">
    <property type="entry name" value="HisRS/HisZ"/>
</dbReference>
<dbReference type="Proteomes" id="UP001418796">
    <property type="component" value="Unassembled WGS sequence"/>
</dbReference>
<comment type="subunit">
    <text evidence="4 10">Heteromultimer composed of HisG and HisZ subunits.</text>
</comment>
<proteinExistence type="inferred from homology"/>
<evidence type="ECO:0000313" key="12">
    <source>
        <dbReference type="EMBL" id="MEN0644672.1"/>
    </source>
</evidence>
<dbReference type="NCBIfam" id="NF008941">
    <property type="entry name" value="PRK12292.2-4"/>
    <property type="match status" value="1"/>
</dbReference>
<protein>
    <recommendedName>
        <fullName evidence="5 10">ATP phosphoribosyltransferase regulatory subunit</fullName>
    </recommendedName>
</protein>